<comment type="subcellular location">
    <subcellularLocation>
        <location evidence="1">Nucleus</location>
    </subcellularLocation>
</comment>
<evidence type="ECO:0000256" key="3">
    <source>
        <dbReference type="SAM" id="MobiDB-lite"/>
    </source>
</evidence>
<protein>
    <recommendedName>
        <fullName evidence="4">C3HC-type domain-containing protein</fullName>
    </recommendedName>
</protein>
<dbReference type="InterPro" id="IPR012935">
    <property type="entry name" value="NuBaID_N"/>
</dbReference>
<keyword evidence="2" id="KW-0539">Nucleus</keyword>
<evidence type="ECO:0000313" key="5">
    <source>
        <dbReference type="EMBL" id="PNH11995.1"/>
    </source>
</evidence>
<dbReference type="Proteomes" id="UP000236333">
    <property type="component" value="Unassembled WGS sequence"/>
</dbReference>
<dbReference type="OrthoDB" id="515567at2759"/>
<dbReference type="GO" id="GO:0005634">
    <property type="term" value="C:nucleus"/>
    <property type="evidence" value="ECO:0007669"/>
    <property type="project" value="UniProtKB-SubCell"/>
</dbReference>
<keyword evidence="6" id="KW-1185">Reference proteome</keyword>
<dbReference type="GO" id="GO:0008270">
    <property type="term" value="F:zinc ion binding"/>
    <property type="evidence" value="ECO:0007669"/>
    <property type="project" value="InterPro"/>
</dbReference>
<reference evidence="5 6" key="1">
    <citation type="journal article" date="2017" name="Mol. Biol. Evol.">
        <title>The 4-celled Tetrabaena socialis nuclear genome reveals the essential components for genetic control of cell number at the origin of multicellularity in the volvocine lineage.</title>
        <authorList>
            <person name="Featherston J."/>
            <person name="Arakaki Y."/>
            <person name="Hanschen E.R."/>
            <person name="Ferris P.J."/>
            <person name="Michod R.E."/>
            <person name="Olson B.J.S.C."/>
            <person name="Nozaki H."/>
            <person name="Durand P.M."/>
        </authorList>
    </citation>
    <scope>NUCLEOTIDE SEQUENCE [LARGE SCALE GENOMIC DNA]</scope>
    <source>
        <strain evidence="5 6">NIES-571</strain>
    </source>
</reference>
<feature type="domain" description="C3HC-type" evidence="4">
    <location>
        <begin position="48"/>
        <end position="110"/>
    </location>
</feature>
<comment type="caution">
    <text evidence="5">The sequence shown here is derived from an EMBL/GenBank/DDBJ whole genome shotgun (WGS) entry which is preliminary data.</text>
</comment>
<feature type="compositionally biased region" description="Low complexity" evidence="3">
    <location>
        <begin position="32"/>
        <end position="41"/>
    </location>
</feature>
<dbReference type="PANTHER" id="PTHR15835">
    <property type="entry name" value="NUCLEAR-INTERACTING PARTNER OF ALK"/>
    <property type="match status" value="1"/>
</dbReference>
<evidence type="ECO:0000259" key="4">
    <source>
        <dbReference type="Pfam" id="PF07967"/>
    </source>
</evidence>
<dbReference type="AlphaFoldDB" id="A0A2J8AHJ7"/>
<evidence type="ECO:0000256" key="2">
    <source>
        <dbReference type="ARBA" id="ARBA00023242"/>
    </source>
</evidence>
<sequence>MASVYERISSALSSLGKRRERDGGSQEGAGGRTPSASPAARAPKRFRPWEQSDLHRRLESYKPLTWFAKPASVGPIPCSLRGWVNEACDTLGCEYCGARLIYPPQVPYDQRQAAADLPTDRVGVAHPPLAMRALTAGGEERVVVLTTRRRHGETGHQALRHIIPCRRH</sequence>
<evidence type="ECO:0000313" key="6">
    <source>
        <dbReference type="Proteomes" id="UP000236333"/>
    </source>
</evidence>
<name>A0A2J8AHJ7_9CHLO</name>
<accession>A0A2J8AHJ7</accession>
<dbReference type="Pfam" id="PF07967">
    <property type="entry name" value="zf-C3HC"/>
    <property type="match status" value="1"/>
</dbReference>
<dbReference type="EMBL" id="PGGS01000017">
    <property type="protein sequence ID" value="PNH11995.1"/>
    <property type="molecule type" value="Genomic_DNA"/>
</dbReference>
<organism evidence="5 6">
    <name type="scientific">Tetrabaena socialis</name>
    <dbReference type="NCBI Taxonomy" id="47790"/>
    <lineage>
        <taxon>Eukaryota</taxon>
        <taxon>Viridiplantae</taxon>
        <taxon>Chlorophyta</taxon>
        <taxon>core chlorophytes</taxon>
        <taxon>Chlorophyceae</taxon>
        <taxon>CS clade</taxon>
        <taxon>Chlamydomonadales</taxon>
        <taxon>Tetrabaenaceae</taxon>
        <taxon>Tetrabaena</taxon>
    </lineage>
</organism>
<proteinExistence type="predicted"/>
<dbReference type="PANTHER" id="PTHR15835:SF6">
    <property type="entry name" value="ZINC FINGER C3HC-TYPE PROTEIN 1"/>
    <property type="match status" value="1"/>
</dbReference>
<gene>
    <name evidence="5" type="ORF">TSOC_001127</name>
</gene>
<feature type="region of interest" description="Disordered" evidence="3">
    <location>
        <begin position="1"/>
        <end position="49"/>
    </location>
</feature>
<evidence type="ECO:0000256" key="1">
    <source>
        <dbReference type="ARBA" id="ARBA00004123"/>
    </source>
</evidence>